<evidence type="ECO:0000256" key="3">
    <source>
        <dbReference type="ARBA" id="ARBA00010217"/>
    </source>
</evidence>
<evidence type="ECO:0000256" key="15">
    <source>
        <dbReference type="ARBA" id="ARBA00023170"/>
    </source>
</evidence>
<dbReference type="Gene3D" id="1.10.510.10">
    <property type="entry name" value="Transferase(Phosphotransferase) domain 1"/>
    <property type="match status" value="2"/>
</dbReference>
<dbReference type="PANTHER" id="PTHR47983:SF3">
    <property type="entry name" value="OS05G0135800 PROTEIN"/>
    <property type="match status" value="1"/>
</dbReference>
<keyword evidence="15" id="KW-0675">Receptor</keyword>
<dbReference type="PROSITE" id="PS00107">
    <property type="entry name" value="PROTEIN_KINASE_ATP"/>
    <property type="match status" value="1"/>
</dbReference>
<organism evidence="21 22">
    <name type="scientific">Buddleja alternifolia</name>
    <dbReference type="NCBI Taxonomy" id="168488"/>
    <lineage>
        <taxon>Eukaryota</taxon>
        <taxon>Viridiplantae</taxon>
        <taxon>Streptophyta</taxon>
        <taxon>Embryophyta</taxon>
        <taxon>Tracheophyta</taxon>
        <taxon>Spermatophyta</taxon>
        <taxon>Magnoliopsida</taxon>
        <taxon>eudicotyledons</taxon>
        <taxon>Gunneridae</taxon>
        <taxon>Pentapetalae</taxon>
        <taxon>asterids</taxon>
        <taxon>lamiids</taxon>
        <taxon>Lamiales</taxon>
        <taxon>Scrophulariaceae</taxon>
        <taxon>Buddlejeae</taxon>
        <taxon>Buddleja</taxon>
    </lineage>
</organism>
<evidence type="ECO:0000256" key="6">
    <source>
        <dbReference type="ARBA" id="ARBA00022553"/>
    </source>
</evidence>
<evidence type="ECO:0000256" key="8">
    <source>
        <dbReference type="ARBA" id="ARBA00022692"/>
    </source>
</evidence>
<dbReference type="InterPro" id="IPR052101">
    <property type="entry name" value="Plant_StressResp_Kinase"/>
</dbReference>
<evidence type="ECO:0000313" key="22">
    <source>
        <dbReference type="Proteomes" id="UP000826271"/>
    </source>
</evidence>
<dbReference type="AlphaFoldDB" id="A0AAV6XF92"/>
<evidence type="ECO:0000256" key="14">
    <source>
        <dbReference type="ARBA" id="ARBA00023136"/>
    </source>
</evidence>
<dbReference type="GO" id="GO:0005524">
    <property type="term" value="F:ATP binding"/>
    <property type="evidence" value="ECO:0007669"/>
    <property type="project" value="UniProtKB-UniRule"/>
</dbReference>
<evidence type="ECO:0000256" key="19">
    <source>
        <dbReference type="SAM" id="SignalP"/>
    </source>
</evidence>
<dbReference type="Gene3D" id="3.30.200.20">
    <property type="entry name" value="Phosphorylase Kinase, domain 1"/>
    <property type="match status" value="2"/>
</dbReference>
<feature type="chain" id="PRO_5043686633" description="Protein kinase domain-containing protein" evidence="19">
    <location>
        <begin position="22"/>
        <end position="1163"/>
    </location>
</feature>
<dbReference type="SMART" id="SM00220">
    <property type="entry name" value="S_TKc"/>
    <property type="match status" value="2"/>
</dbReference>
<feature type="binding site" evidence="17">
    <location>
        <position position="481"/>
    </location>
    <ligand>
        <name>ATP</name>
        <dbReference type="ChEBI" id="CHEBI:30616"/>
    </ligand>
</feature>
<dbReference type="PANTHER" id="PTHR47983">
    <property type="entry name" value="PTO-INTERACTING PROTEIN 1-LIKE"/>
    <property type="match status" value="1"/>
</dbReference>
<feature type="domain" description="Protein kinase" evidence="20">
    <location>
        <begin position="452"/>
        <end position="730"/>
    </location>
</feature>
<dbReference type="GO" id="GO:0004674">
    <property type="term" value="F:protein serine/threonine kinase activity"/>
    <property type="evidence" value="ECO:0007669"/>
    <property type="project" value="UniProtKB-KW"/>
</dbReference>
<evidence type="ECO:0000256" key="4">
    <source>
        <dbReference type="ARBA" id="ARBA00022475"/>
    </source>
</evidence>
<evidence type="ECO:0000256" key="1">
    <source>
        <dbReference type="ARBA" id="ARBA00004251"/>
    </source>
</evidence>
<dbReference type="PROSITE" id="PS00108">
    <property type="entry name" value="PROTEIN_KINASE_ST"/>
    <property type="match status" value="1"/>
</dbReference>
<evidence type="ECO:0000256" key="9">
    <source>
        <dbReference type="ARBA" id="ARBA00022729"/>
    </source>
</evidence>
<evidence type="ECO:0000256" key="18">
    <source>
        <dbReference type="SAM" id="MobiDB-lite"/>
    </source>
</evidence>
<evidence type="ECO:0000259" key="20">
    <source>
        <dbReference type="PROSITE" id="PS50011"/>
    </source>
</evidence>
<keyword evidence="6" id="KW-0597">Phosphoprotein</keyword>
<keyword evidence="14" id="KW-0472">Membrane</keyword>
<gene>
    <name evidence="21" type="ORF">BUALT_Bualt07G0013200</name>
</gene>
<keyword evidence="5" id="KW-0723">Serine/threonine-protein kinase</keyword>
<accession>A0AAV6XF92</accession>
<proteinExistence type="inferred from homology"/>
<dbReference type="InterPro" id="IPR008271">
    <property type="entry name" value="Ser/Thr_kinase_AS"/>
</dbReference>
<dbReference type="Proteomes" id="UP000826271">
    <property type="component" value="Unassembled WGS sequence"/>
</dbReference>
<dbReference type="SUPFAM" id="SSF56112">
    <property type="entry name" value="Protein kinase-like (PK-like)"/>
    <property type="match status" value="2"/>
</dbReference>
<evidence type="ECO:0000256" key="11">
    <source>
        <dbReference type="ARBA" id="ARBA00022777"/>
    </source>
</evidence>
<reference evidence="21" key="1">
    <citation type="submission" date="2019-10" db="EMBL/GenBank/DDBJ databases">
        <authorList>
            <person name="Zhang R."/>
            <person name="Pan Y."/>
            <person name="Wang J."/>
            <person name="Ma R."/>
            <person name="Yu S."/>
        </authorList>
    </citation>
    <scope>NUCLEOTIDE SEQUENCE</scope>
    <source>
        <strain evidence="21">LA-IB0</strain>
        <tissue evidence="21">Leaf</tissue>
    </source>
</reference>
<keyword evidence="16" id="KW-0325">Glycoprotein</keyword>
<dbReference type="PROSITE" id="PS50011">
    <property type="entry name" value="PROTEIN_KINASE_DOM"/>
    <property type="match status" value="2"/>
</dbReference>
<evidence type="ECO:0000256" key="10">
    <source>
        <dbReference type="ARBA" id="ARBA00022741"/>
    </source>
</evidence>
<dbReference type="FunFam" id="1.10.510.10:FF:000095">
    <property type="entry name" value="protein STRUBBELIG-RECEPTOR FAMILY 8"/>
    <property type="match status" value="1"/>
</dbReference>
<sequence>MNPCAVSITLLFFCFTKILTAATDNPTDVSINCGSSITYAARNDLAWYGDIHQKSSSLLQIKGSSTTSALNHISADPIPYKTARISRTQFSYEFFKLNPGQKIIRLHLNPAPYKGFKRFKDLFTVEAGPFTLLSNFSASLTADALRTDSFTKEFCINIQENREFNIIFSPENSQSYSFINGIEIISVPSSLSYFNGGDINREALQVVGEKSLVHIDNTTALEIIHQQNVQQDSDSLTSAMFGKWETVNNRKANVTWRVSVDVGFRYLVRLHFSKLRFKMAETAGVMFRVYINEMIANTNNIGTFRERGEDNSIPWFRDYIVMIKGHRKEGKRDLLICLQTNDEFNDGYGPLKGFEIMKLSNLENSLASPNPLASTRDSLHGTIQNLLRDLDHRNAVASVVITILAVANILIHTLVQIREASCMEEENKPSALAERLCRRFPLAELQLATRDFSDAHLIGRGGFGKVYKGVIDNGQETVAIKRLKSNSKQGAREFLTEIETLTELRHVNLVSLIGYCNDHGEMILVYEYMASGTLADHLYKLARNNDNIPSLTWKQRLHICIGVGRGLDYLHTGHSIIHRDVKASNILLDENFIAKFSDFGLAKHEDRSKSQSHVSTNVKGTLGYFDPYYFTTRKLTTKSDTYAFGVVLLEVLCGRPALDTRVAEDEQILTKWARDNISKGNIDQIVASTLRGEISEDSLKAFAEVAEKCLHDEPKKRPTMAQVVLQLEFALEQQEIIKPPVPNGIPSDVDDNIHPCNDQETNLSAGTGEPTMPSTNVENLAPTPKEQTKNRVVSAEPSGRKDKPSRLWPWDIFWNRNKPSNKNELLLTGYRAADEALKEKTTINMQPIAIPAKEQTINMHPILVPAIPADELKKITDNFGLKSTIFDGSYGRVYRGVLRSGQTTAVKKLDATFQTGQEFLEQVSKISSLKHKNVVELLGYCMDRGLRVLAYEFAPNGSLHDVLHRQNGIHGPVPVPSWDQRVKIALGAAKGLEYLHEKAQPRVVHSDFKSSSVLLFDDGDVVKITYDSLNEAIAMADSPEAGPQIFGYYAPEYARTGQRSSKIDVYSYGVVLLELLTGRKPVDYTQPWGQRCLVTWATAKLREDKAKQCVDVRLNGEYPPKAVPKMVVIAALCVQYEAESRPNMSFVVKALQSLLNARSGNPT</sequence>
<evidence type="ECO:0000256" key="5">
    <source>
        <dbReference type="ARBA" id="ARBA00022527"/>
    </source>
</evidence>
<dbReference type="FunFam" id="3.30.200.20:FF:000039">
    <property type="entry name" value="receptor-like protein kinase FERONIA"/>
    <property type="match status" value="1"/>
</dbReference>
<keyword evidence="12 17" id="KW-0067">ATP-binding</keyword>
<evidence type="ECO:0000256" key="13">
    <source>
        <dbReference type="ARBA" id="ARBA00022989"/>
    </source>
</evidence>
<keyword evidence="8" id="KW-0812">Transmembrane</keyword>
<dbReference type="InterPro" id="IPR001245">
    <property type="entry name" value="Ser-Thr/Tyr_kinase_cat_dom"/>
</dbReference>
<feature type="signal peptide" evidence="19">
    <location>
        <begin position="1"/>
        <end position="21"/>
    </location>
</feature>
<name>A0AAV6XF92_9LAMI</name>
<dbReference type="CDD" id="cd14066">
    <property type="entry name" value="STKc_IRAK"/>
    <property type="match status" value="1"/>
</dbReference>
<dbReference type="InterPro" id="IPR000719">
    <property type="entry name" value="Prot_kinase_dom"/>
</dbReference>
<dbReference type="FunFam" id="1.10.510.10:FF:000240">
    <property type="entry name" value="Lectin-domain containing receptor kinase A4.3"/>
    <property type="match status" value="1"/>
</dbReference>
<dbReference type="Gene3D" id="2.60.120.430">
    <property type="entry name" value="Galactose-binding lectin"/>
    <property type="match status" value="1"/>
</dbReference>
<evidence type="ECO:0000256" key="16">
    <source>
        <dbReference type="ARBA" id="ARBA00023180"/>
    </source>
</evidence>
<keyword evidence="11" id="KW-0418">Kinase</keyword>
<feature type="region of interest" description="Disordered" evidence="18">
    <location>
        <begin position="760"/>
        <end position="802"/>
    </location>
</feature>
<dbReference type="Pfam" id="PF07714">
    <property type="entry name" value="PK_Tyr_Ser-Thr"/>
    <property type="match status" value="2"/>
</dbReference>
<dbReference type="EMBL" id="WHWC01000007">
    <property type="protein sequence ID" value="KAG8378707.1"/>
    <property type="molecule type" value="Genomic_DNA"/>
</dbReference>
<evidence type="ECO:0000256" key="17">
    <source>
        <dbReference type="PROSITE-ProRule" id="PRU10141"/>
    </source>
</evidence>
<comment type="caution">
    <text evidence="21">The sequence shown here is derived from an EMBL/GenBank/DDBJ whole genome shotgun (WGS) entry which is preliminary data.</text>
</comment>
<comment type="subcellular location">
    <subcellularLocation>
        <location evidence="1">Cell membrane</location>
        <topology evidence="1">Single-pass type I membrane protein</topology>
    </subcellularLocation>
</comment>
<protein>
    <recommendedName>
        <fullName evidence="20">Protein kinase domain-containing protein</fullName>
    </recommendedName>
</protein>
<evidence type="ECO:0000256" key="2">
    <source>
        <dbReference type="ARBA" id="ARBA00008536"/>
    </source>
</evidence>
<dbReference type="InterPro" id="IPR017441">
    <property type="entry name" value="Protein_kinase_ATP_BS"/>
</dbReference>
<dbReference type="FunFam" id="2.60.120.430:FF:000003">
    <property type="entry name" value="FERONIA receptor-like kinase"/>
    <property type="match status" value="1"/>
</dbReference>
<keyword evidence="7" id="KW-0808">Transferase</keyword>
<comment type="similarity">
    <text evidence="2">In the N-terminal section; belongs to the leguminous lectin family.</text>
</comment>
<keyword evidence="22" id="KW-1185">Reference proteome</keyword>
<dbReference type="GO" id="GO:0005886">
    <property type="term" value="C:plasma membrane"/>
    <property type="evidence" value="ECO:0007669"/>
    <property type="project" value="UniProtKB-SubCell"/>
</dbReference>
<dbReference type="InterPro" id="IPR011009">
    <property type="entry name" value="Kinase-like_dom_sf"/>
</dbReference>
<feature type="domain" description="Protein kinase" evidence="20">
    <location>
        <begin position="879"/>
        <end position="1155"/>
    </location>
</feature>
<evidence type="ECO:0000313" key="21">
    <source>
        <dbReference type="EMBL" id="KAG8378707.1"/>
    </source>
</evidence>
<keyword evidence="13" id="KW-1133">Transmembrane helix</keyword>
<evidence type="ECO:0000256" key="7">
    <source>
        <dbReference type="ARBA" id="ARBA00022679"/>
    </source>
</evidence>
<keyword evidence="4" id="KW-1003">Cell membrane</keyword>
<dbReference type="GO" id="GO:0002229">
    <property type="term" value="P:defense response to oomycetes"/>
    <property type="evidence" value="ECO:0007669"/>
    <property type="project" value="UniProtKB-ARBA"/>
</dbReference>
<keyword evidence="10 17" id="KW-0547">Nucleotide-binding</keyword>
<evidence type="ECO:0000256" key="12">
    <source>
        <dbReference type="ARBA" id="ARBA00022840"/>
    </source>
</evidence>
<keyword evidence="9 19" id="KW-0732">Signal</keyword>
<comment type="similarity">
    <text evidence="3">In the C-terminal section; belongs to the protein kinase superfamily. Ser/Thr protein kinase family.</text>
</comment>